<reference evidence="2" key="2">
    <citation type="submission" date="2020-09" db="EMBL/GenBank/DDBJ databases">
        <title>Reference genome assembly for Australian Ascochyta lentis isolate Al4.</title>
        <authorList>
            <person name="Lee R.C."/>
            <person name="Farfan-Caceres L.M."/>
            <person name="Debler J.W."/>
            <person name="Williams A.H."/>
            <person name="Henares B.M."/>
        </authorList>
    </citation>
    <scope>NUCLEOTIDE SEQUENCE</scope>
    <source>
        <strain evidence="2">Al4</strain>
    </source>
</reference>
<dbReference type="Pfam" id="PF01370">
    <property type="entry name" value="Epimerase"/>
    <property type="match status" value="1"/>
</dbReference>
<evidence type="ECO:0000259" key="1">
    <source>
        <dbReference type="Pfam" id="PF01370"/>
    </source>
</evidence>
<dbReference type="InterPro" id="IPR050177">
    <property type="entry name" value="Lipid_A_modif_metabolic_enz"/>
</dbReference>
<dbReference type="EMBL" id="RZGK01000004">
    <property type="protein sequence ID" value="KAF9699343.1"/>
    <property type="molecule type" value="Genomic_DNA"/>
</dbReference>
<dbReference type="InterPro" id="IPR001509">
    <property type="entry name" value="Epimerase_deHydtase"/>
</dbReference>
<evidence type="ECO:0000313" key="3">
    <source>
        <dbReference type="Proteomes" id="UP000651452"/>
    </source>
</evidence>
<sequence>MSIQGKPAVLIIGGLGTSPDWGGGIPPHAAAVLSTTNTAIPGYIGRNLAKYIHDNSLASEIRLVDKHLPELAWLAPEFKEACSRERFMQADAAQERSLARIFDREAGNEFDFVFNCGGETRFSQDDKVYELRSHALSMTVGREAAKRNIKCFQELSTGMVYKPEPTPRKETDKLKPWNNQAKWKLKAEEDLAKVDGLNLMVMRIAHVYGPYTGKFLSTALCMARVYQSKGKEMRWLWKEDMRTNTVHIDDVVRALWTAAEWYVKQPSPKKPAPIYNIVDHGNTSQGSVAKIMHDVFNIETGFHGTLISAFARLNMDHVVDDVNDETLDPWAELQNAAGISQSTPLSPFMEKELLKDTDLSMDGSAFERDVGFKYTHEKLTKEGVEEVIESYKRQGWWP</sequence>
<reference evidence="2" key="1">
    <citation type="submission" date="2018-12" db="EMBL/GenBank/DDBJ databases">
        <authorList>
            <person name="Syme R.A."/>
            <person name="Farfan-Caceres L."/>
            <person name="Lichtenzveig J."/>
        </authorList>
    </citation>
    <scope>NUCLEOTIDE SEQUENCE</scope>
    <source>
        <strain evidence="2">Al4</strain>
    </source>
</reference>
<dbReference type="Proteomes" id="UP000651452">
    <property type="component" value="Unassembled WGS sequence"/>
</dbReference>
<feature type="domain" description="NAD-dependent epimerase/dehydratase" evidence="1">
    <location>
        <begin position="42"/>
        <end position="277"/>
    </location>
</feature>
<dbReference type="AlphaFoldDB" id="A0A8H7JA84"/>
<keyword evidence="3" id="KW-1185">Reference proteome</keyword>
<proteinExistence type="predicted"/>
<accession>A0A8H7JA84</accession>
<dbReference type="Gene3D" id="3.40.50.720">
    <property type="entry name" value="NAD(P)-binding Rossmann-like Domain"/>
    <property type="match status" value="1"/>
</dbReference>
<comment type="caution">
    <text evidence="2">The sequence shown here is derived from an EMBL/GenBank/DDBJ whole genome shotgun (WGS) entry which is preliminary data.</text>
</comment>
<dbReference type="OrthoDB" id="16464at2759"/>
<organism evidence="2 3">
    <name type="scientific">Ascochyta lentis</name>
    <dbReference type="NCBI Taxonomy" id="205686"/>
    <lineage>
        <taxon>Eukaryota</taxon>
        <taxon>Fungi</taxon>
        <taxon>Dikarya</taxon>
        <taxon>Ascomycota</taxon>
        <taxon>Pezizomycotina</taxon>
        <taxon>Dothideomycetes</taxon>
        <taxon>Pleosporomycetidae</taxon>
        <taxon>Pleosporales</taxon>
        <taxon>Pleosporineae</taxon>
        <taxon>Didymellaceae</taxon>
        <taxon>Ascochyta</taxon>
    </lineage>
</organism>
<dbReference type="PANTHER" id="PTHR43245">
    <property type="entry name" value="BIFUNCTIONAL POLYMYXIN RESISTANCE PROTEIN ARNA"/>
    <property type="match status" value="1"/>
</dbReference>
<dbReference type="InterPro" id="IPR036291">
    <property type="entry name" value="NAD(P)-bd_dom_sf"/>
</dbReference>
<dbReference type="SUPFAM" id="SSF51735">
    <property type="entry name" value="NAD(P)-binding Rossmann-fold domains"/>
    <property type="match status" value="1"/>
</dbReference>
<protein>
    <recommendedName>
        <fullName evidence="1">NAD-dependent epimerase/dehydratase domain-containing protein</fullName>
    </recommendedName>
</protein>
<gene>
    <name evidence="2" type="ORF">EKO04_002270</name>
</gene>
<dbReference type="PANTHER" id="PTHR43245:SF11">
    <property type="entry name" value="LD23561P"/>
    <property type="match status" value="1"/>
</dbReference>
<name>A0A8H7JA84_9PLEO</name>
<evidence type="ECO:0000313" key="2">
    <source>
        <dbReference type="EMBL" id="KAF9699343.1"/>
    </source>
</evidence>